<dbReference type="Proteomes" id="UP001652338">
    <property type="component" value="Unassembled WGS sequence"/>
</dbReference>
<accession>A0ABT2SQH2</accession>
<dbReference type="SFLD" id="SFLDG01129">
    <property type="entry name" value="C1.5:_HAD__Beta-PGM__Phosphata"/>
    <property type="match status" value="1"/>
</dbReference>
<dbReference type="InterPro" id="IPR006439">
    <property type="entry name" value="HAD-SF_hydro_IA"/>
</dbReference>
<sequence length="197" mass="22405">MNYKNIIFDFGNVVGSFDADYILNHYVDNKKDFQILSDAIFHNWPALDAGTVDYDQVAEETIAILPARLKTTARNFYDNWFQYVNPLSDTWDFIHELKVAGYSIYLLSNASTRFAEVAKQYYSILNEFDGIVFSAPLKLAKPDPAIYRYLFDTYQLKPEECFFLDDLAENIAAGQALGMNGIIFTGDIPAVKKAIGF</sequence>
<dbReference type="RefSeq" id="WP_262655953.1">
    <property type="nucleotide sequence ID" value="NZ_JAOQKE010000041.1"/>
</dbReference>
<dbReference type="NCBIfam" id="TIGR01509">
    <property type="entry name" value="HAD-SF-IA-v3"/>
    <property type="match status" value="1"/>
</dbReference>
<keyword evidence="2" id="KW-1185">Reference proteome</keyword>
<organism evidence="1 2">
    <name type="scientific">Muricoprocola aceti</name>
    <dbReference type="NCBI Taxonomy" id="2981772"/>
    <lineage>
        <taxon>Bacteria</taxon>
        <taxon>Bacillati</taxon>
        <taxon>Bacillota</taxon>
        <taxon>Clostridia</taxon>
        <taxon>Lachnospirales</taxon>
        <taxon>Lachnospiraceae</taxon>
        <taxon>Muricoprocola</taxon>
    </lineage>
</organism>
<dbReference type="InterPro" id="IPR023198">
    <property type="entry name" value="PGP-like_dom2"/>
</dbReference>
<dbReference type="SFLD" id="SFLDS00003">
    <property type="entry name" value="Haloacid_Dehalogenase"/>
    <property type="match status" value="1"/>
</dbReference>
<dbReference type="Pfam" id="PF00702">
    <property type="entry name" value="Hydrolase"/>
    <property type="match status" value="1"/>
</dbReference>
<dbReference type="Gene3D" id="3.40.50.1000">
    <property type="entry name" value="HAD superfamily/HAD-like"/>
    <property type="match status" value="1"/>
</dbReference>
<dbReference type="CDD" id="cd02603">
    <property type="entry name" value="HAD_sEH-N_like"/>
    <property type="match status" value="1"/>
</dbReference>
<dbReference type="SUPFAM" id="SSF56784">
    <property type="entry name" value="HAD-like"/>
    <property type="match status" value="1"/>
</dbReference>
<dbReference type="PANTHER" id="PTHR43611:SF3">
    <property type="entry name" value="FLAVIN MONONUCLEOTIDE HYDROLASE 1, CHLOROPLATIC"/>
    <property type="match status" value="1"/>
</dbReference>
<dbReference type="Gene3D" id="1.10.150.240">
    <property type="entry name" value="Putative phosphatase, domain 2"/>
    <property type="match status" value="1"/>
</dbReference>
<comment type="caution">
    <text evidence="1">The sequence shown here is derived from an EMBL/GenBank/DDBJ whole genome shotgun (WGS) entry which is preliminary data.</text>
</comment>
<dbReference type="NCBIfam" id="TIGR01549">
    <property type="entry name" value="HAD-SF-IA-v1"/>
    <property type="match status" value="1"/>
</dbReference>
<protein>
    <submittedName>
        <fullName evidence="1">HAD family phosphatase</fullName>
    </submittedName>
</protein>
<dbReference type="InterPro" id="IPR036412">
    <property type="entry name" value="HAD-like_sf"/>
</dbReference>
<dbReference type="PANTHER" id="PTHR43611">
    <property type="entry name" value="ALPHA-D-GLUCOSE 1-PHOSPHATE PHOSPHATASE"/>
    <property type="match status" value="1"/>
</dbReference>
<proteinExistence type="predicted"/>
<reference evidence="1 2" key="1">
    <citation type="journal article" date="2021" name="ISME Commun">
        <title>Automated analysis of genomic sequences facilitates high-throughput and comprehensive description of bacteria.</title>
        <authorList>
            <person name="Hitch T.C.A."/>
        </authorList>
    </citation>
    <scope>NUCLEOTIDE SEQUENCE [LARGE SCALE GENOMIC DNA]</scope>
    <source>
        <strain evidence="1 2">Sanger_29</strain>
    </source>
</reference>
<name>A0ABT2SQH2_9FIRM</name>
<gene>
    <name evidence="1" type="ORF">OCV47_15695</name>
</gene>
<dbReference type="EMBL" id="JAOQKE010000041">
    <property type="protein sequence ID" value="MCU6726736.1"/>
    <property type="molecule type" value="Genomic_DNA"/>
</dbReference>
<evidence type="ECO:0000313" key="1">
    <source>
        <dbReference type="EMBL" id="MCU6726736.1"/>
    </source>
</evidence>
<dbReference type="InterPro" id="IPR023214">
    <property type="entry name" value="HAD_sf"/>
</dbReference>
<evidence type="ECO:0000313" key="2">
    <source>
        <dbReference type="Proteomes" id="UP001652338"/>
    </source>
</evidence>